<dbReference type="EMBL" id="JTJC03000006">
    <property type="protein sequence ID" value="NHC36974.1"/>
    <property type="molecule type" value="Genomic_DNA"/>
</dbReference>
<dbReference type="PANTHER" id="PTHR44858">
    <property type="entry name" value="TETRATRICOPEPTIDE REPEAT PROTEIN 6"/>
    <property type="match status" value="1"/>
</dbReference>
<dbReference type="SUPFAM" id="SSF48452">
    <property type="entry name" value="TPR-like"/>
    <property type="match status" value="1"/>
</dbReference>
<evidence type="ECO:0000313" key="5">
    <source>
        <dbReference type="Proteomes" id="UP000031532"/>
    </source>
</evidence>
<evidence type="ECO:0000256" key="2">
    <source>
        <dbReference type="ARBA" id="ARBA00022803"/>
    </source>
</evidence>
<dbReference type="RefSeq" id="WP_039714011.1">
    <property type="nucleotide sequence ID" value="NZ_JTJC03000006.1"/>
</dbReference>
<protein>
    <submittedName>
        <fullName evidence="4">Tetratricopeptide repeat protein</fullName>
    </submittedName>
</protein>
<accession>A0A9X5I6R0</accession>
<proteinExistence type="predicted"/>
<evidence type="ECO:0000313" key="4">
    <source>
        <dbReference type="EMBL" id="NHC36974.1"/>
    </source>
</evidence>
<evidence type="ECO:0000256" key="3">
    <source>
        <dbReference type="PROSITE-ProRule" id="PRU00339"/>
    </source>
</evidence>
<keyword evidence="5" id="KW-1185">Reference proteome</keyword>
<dbReference type="InterPro" id="IPR011990">
    <property type="entry name" value="TPR-like_helical_dom_sf"/>
</dbReference>
<dbReference type="AlphaFoldDB" id="A0A9X5I6R0"/>
<dbReference type="OrthoDB" id="421558at2"/>
<dbReference type="PANTHER" id="PTHR44858:SF1">
    <property type="entry name" value="UDP-N-ACETYLGLUCOSAMINE--PEPTIDE N-ACETYLGLUCOSAMINYLTRANSFERASE SPINDLY-RELATED"/>
    <property type="match status" value="1"/>
</dbReference>
<dbReference type="Proteomes" id="UP000031532">
    <property type="component" value="Unassembled WGS sequence"/>
</dbReference>
<name>A0A9X5I6R0_9CYAN</name>
<dbReference type="InterPro" id="IPR050498">
    <property type="entry name" value="Ycf3"/>
</dbReference>
<feature type="repeat" description="TPR" evidence="3">
    <location>
        <begin position="81"/>
        <end position="114"/>
    </location>
</feature>
<dbReference type="Pfam" id="PF13414">
    <property type="entry name" value="TPR_11"/>
    <property type="match status" value="2"/>
</dbReference>
<dbReference type="InterPro" id="IPR019734">
    <property type="entry name" value="TPR_rpt"/>
</dbReference>
<dbReference type="SMART" id="SM00028">
    <property type="entry name" value="TPR"/>
    <property type="match status" value="4"/>
</dbReference>
<dbReference type="Gene3D" id="1.25.40.10">
    <property type="entry name" value="Tetratricopeptide repeat domain"/>
    <property type="match status" value="2"/>
</dbReference>
<keyword evidence="2 3" id="KW-0802">TPR repeat</keyword>
<feature type="repeat" description="TPR" evidence="3">
    <location>
        <begin position="47"/>
        <end position="80"/>
    </location>
</feature>
<dbReference type="PROSITE" id="PS50005">
    <property type="entry name" value="TPR"/>
    <property type="match status" value="3"/>
</dbReference>
<sequence length="200" mass="22076">MRVPQAFLTKFQAAFVGVSILMLGVQPSYAVETLPRQVKPQVNLQAAATHNNRGVELAEQGKFSEAIAAFNQAIEIYPQYENAHNNLGLAFGNLQQYSQAENAFKHALEIDPRNFETYNNLGIALGSQGKFAEAIAAFRQAIQLKPNDPTSYQNLGVAFWSQGSLPEAQASLHKAKDLYSTQNNPTGISHVEQILQQMER</sequence>
<comment type="caution">
    <text evidence="4">The sequence shown here is derived from an EMBL/GenBank/DDBJ whole genome shotgun (WGS) entry which is preliminary data.</text>
</comment>
<organism evidence="4 5">
    <name type="scientific">Scytonema millei VB511283</name>
    <dbReference type="NCBI Taxonomy" id="1245923"/>
    <lineage>
        <taxon>Bacteria</taxon>
        <taxon>Bacillati</taxon>
        <taxon>Cyanobacteriota</taxon>
        <taxon>Cyanophyceae</taxon>
        <taxon>Nostocales</taxon>
        <taxon>Scytonemataceae</taxon>
        <taxon>Scytonema</taxon>
    </lineage>
</organism>
<feature type="repeat" description="TPR" evidence="3">
    <location>
        <begin position="115"/>
        <end position="148"/>
    </location>
</feature>
<gene>
    <name evidence="4" type="ORF">QH73_0020435</name>
</gene>
<dbReference type="PROSITE" id="PS50293">
    <property type="entry name" value="TPR_REGION"/>
    <property type="match status" value="3"/>
</dbReference>
<reference evidence="4 5" key="1">
    <citation type="journal article" date="2015" name="Genome Announc.">
        <title>Draft Genome Sequence of the Terrestrial Cyanobacterium Scytonema millei VB511283, Isolated from Eastern India.</title>
        <authorList>
            <person name="Sen D."/>
            <person name="Chandrababunaidu M.M."/>
            <person name="Singh D."/>
            <person name="Sanghi N."/>
            <person name="Ghorai A."/>
            <person name="Mishra G.P."/>
            <person name="Madduluri M."/>
            <person name="Adhikary S.P."/>
            <person name="Tripathy S."/>
        </authorList>
    </citation>
    <scope>NUCLEOTIDE SEQUENCE [LARGE SCALE GENOMIC DNA]</scope>
    <source>
        <strain evidence="4 5">VB511283</strain>
    </source>
</reference>
<evidence type="ECO:0000256" key="1">
    <source>
        <dbReference type="ARBA" id="ARBA00022737"/>
    </source>
</evidence>
<keyword evidence="1" id="KW-0677">Repeat</keyword>